<proteinExistence type="predicted"/>
<keyword evidence="3" id="KW-1185">Reference proteome</keyword>
<evidence type="ECO:0000313" key="3">
    <source>
        <dbReference type="Proteomes" id="UP001151760"/>
    </source>
</evidence>
<reference evidence="2" key="2">
    <citation type="submission" date="2022-01" db="EMBL/GenBank/DDBJ databases">
        <authorList>
            <person name="Yamashiro T."/>
            <person name="Shiraishi A."/>
            <person name="Satake H."/>
            <person name="Nakayama K."/>
        </authorList>
    </citation>
    <scope>NUCLEOTIDE SEQUENCE</scope>
</reference>
<comment type="caution">
    <text evidence="2">The sequence shown here is derived from an EMBL/GenBank/DDBJ whole genome shotgun (WGS) entry which is preliminary data.</text>
</comment>
<name>A0ABQ5IE24_9ASTR</name>
<sequence length="465" mass="53461">MLVYDTDIEDVMEEEEGFVGKGGFGREEENMEDVVVVANDLCSSMIQTTLSVDFSKTIDSNPHELIWSQKGNLVDVSILIGKRYQEGYLKAKPIDDKLGFKTIKVPLLPHPHPPCGIRWDREKKCPKKMHQEKVQQEKLKEVKARLNFEEVSQHSELGTPSRRRDLRKRLGSRRIHSMSGCLKPRHGRSKSPQNKDPKRKMMFKRLEKGVFHRLGDKGKSISTYSDDSRRQSYHSSSRDTESCYQSSRSRGTEIASEKHSNKRVSSSRTKALSESEGSVRGHWKLRSKKKRSSIEVAIYPSYRYARKLIRSLLASAILISRRGPVCQVMSKYMTEVRIQKITSKSFKRRQSGTLGDANMVPHKCIKYPVEIHHIKQRKGESTEDFVCRFKIESRDVKGVPEIMRILGFMHGITNPELIKHLHDKNPEVSRRDDKDNHILPQWGGGSQQPRAKEVTPVMETTRGRT</sequence>
<feature type="region of interest" description="Disordered" evidence="1">
    <location>
        <begin position="426"/>
        <end position="465"/>
    </location>
</feature>
<reference evidence="2" key="1">
    <citation type="journal article" date="2022" name="Int. J. Mol. Sci.">
        <title>Draft Genome of Tanacetum Coccineum: Genomic Comparison of Closely Related Tanacetum-Family Plants.</title>
        <authorList>
            <person name="Yamashiro T."/>
            <person name="Shiraishi A."/>
            <person name="Nakayama K."/>
            <person name="Satake H."/>
        </authorList>
    </citation>
    <scope>NUCLEOTIDE SEQUENCE</scope>
</reference>
<dbReference type="EMBL" id="BQNB010020629">
    <property type="protein sequence ID" value="GJT97950.1"/>
    <property type="molecule type" value="Genomic_DNA"/>
</dbReference>
<feature type="compositionally biased region" description="Basic and acidic residues" evidence="1">
    <location>
        <begin position="204"/>
        <end position="219"/>
    </location>
</feature>
<dbReference type="Proteomes" id="UP001151760">
    <property type="component" value="Unassembled WGS sequence"/>
</dbReference>
<evidence type="ECO:0008006" key="4">
    <source>
        <dbReference type="Google" id="ProtNLM"/>
    </source>
</evidence>
<feature type="region of interest" description="Disordered" evidence="1">
    <location>
        <begin position="151"/>
        <end position="284"/>
    </location>
</feature>
<feature type="compositionally biased region" description="Basic and acidic residues" evidence="1">
    <location>
        <begin position="426"/>
        <end position="437"/>
    </location>
</feature>
<organism evidence="2 3">
    <name type="scientific">Tanacetum coccineum</name>
    <dbReference type="NCBI Taxonomy" id="301880"/>
    <lineage>
        <taxon>Eukaryota</taxon>
        <taxon>Viridiplantae</taxon>
        <taxon>Streptophyta</taxon>
        <taxon>Embryophyta</taxon>
        <taxon>Tracheophyta</taxon>
        <taxon>Spermatophyta</taxon>
        <taxon>Magnoliopsida</taxon>
        <taxon>eudicotyledons</taxon>
        <taxon>Gunneridae</taxon>
        <taxon>Pentapetalae</taxon>
        <taxon>asterids</taxon>
        <taxon>campanulids</taxon>
        <taxon>Asterales</taxon>
        <taxon>Asteraceae</taxon>
        <taxon>Asteroideae</taxon>
        <taxon>Anthemideae</taxon>
        <taxon>Anthemidinae</taxon>
        <taxon>Tanacetum</taxon>
    </lineage>
</organism>
<feature type="compositionally biased region" description="Basic and acidic residues" evidence="1">
    <location>
        <begin position="226"/>
        <end position="241"/>
    </location>
</feature>
<feature type="compositionally biased region" description="Basic residues" evidence="1">
    <location>
        <begin position="164"/>
        <end position="176"/>
    </location>
</feature>
<evidence type="ECO:0000313" key="2">
    <source>
        <dbReference type="EMBL" id="GJT97950.1"/>
    </source>
</evidence>
<accession>A0ABQ5IE24</accession>
<protein>
    <recommendedName>
        <fullName evidence="4">Reverse transcriptase domain-containing protein</fullName>
    </recommendedName>
</protein>
<evidence type="ECO:0000256" key="1">
    <source>
        <dbReference type="SAM" id="MobiDB-lite"/>
    </source>
</evidence>
<gene>
    <name evidence="2" type="ORF">Tco_1093468</name>
</gene>